<dbReference type="InterPro" id="IPR043821">
    <property type="entry name" value="DUF5799"/>
</dbReference>
<protein>
    <submittedName>
        <fullName evidence="2">Uncharacterized protein</fullName>
    </submittedName>
</protein>
<dbReference type="eggNOG" id="arCOG04569">
    <property type="taxonomic scope" value="Archaea"/>
</dbReference>
<evidence type="ECO:0000256" key="1">
    <source>
        <dbReference type="SAM" id="MobiDB-lite"/>
    </source>
</evidence>
<dbReference type="EMBL" id="AOHZ01000080">
    <property type="protein sequence ID" value="ELY52010.1"/>
    <property type="molecule type" value="Genomic_DNA"/>
</dbReference>
<comment type="caution">
    <text evidence="2">The sequence shown here is derived from an EMBL/GenBank/DDBJ whole genome shotgun (WGS) entry which is preliminary data.</text>
</comment>
<feature type="region of interest" description="Disordered" evidence="1">
    <location>
        <begin position="1"/>
        <end position="20"/>
    </location>
</feature>
<feature type="compositionally biased region" description="Acidic residues" evidence="1">
    <location>
        <begin position="171"/>
        <end position="189"/>
    </location>
</feature>
<evidence type="ECO:0000313" key="2">
    <source>
        <dbReference type="EMBL" id="ELY52010.1"/>
    </source>
</evidence>
<gene>
    <name evidence="2" type="ORF">C493_16656</name>
</gene>
<reference evidence="2 3" key="1">
    <citation type="journal article" date="2014" name="PLoS Genet.">
        <title>Phylogenetically driven sequencing of extremely halophilic archaea reveals strategies for static and dynamic osmo-response.</title>
        <authorList>
            <person name="Becker E.A."/>
            <person name="Seitzer P.M."/>
            <person name="Tritt A."/>
            <person name="Larsen D."/>
            <person name="Krusor M."/>
            <person name="Yao A.I."/>
            <person name="Wu D."/>
            <person name="Madern D."/>
            <person name="Eisen J.A."/>
            <person name="Darling A.E."/>
            <person name="Facciotti M.T."/>
        </authorList>
    </citation>
    <scope>NUCLEOTIDE SEQUENCE [LARGE SCALE GENOMIC DNA]</scope>
    <source>
        <strain evidence="2 3">JCM 12255</strain>
    </source>
</reference>
<dbReference type="Proteomes" id="UP000011602">
    <property type="component" value="Unassembled WGS sequence"/>
</dbReference>
<organism evidence="2 3">
    <name type="scientific">Natronolimnohabitans innermongolicus JCM 12255</name>
    <dbReference type="NCBI Taxonomy" id="1227499"/>
    <lineage>
        <taxon>Archaea</taxon>
        <taxon>Methanobacteriati</taxon>
        <taxon>Methanobacteriota</taxon>
        <taxon>Stenosarchaea group</taxon>
        <taxon>Halobacteria</taxon>
        <taxon>Halobacteriales</taxon>
        <taxon>Natrialbaceae</taxon>
        <taxon>Natronolimnohabitans</taxon>
    </lineage>
</organism>
<evidence type="ECO:0000313" key="3">
    <source>
        <dbReference type="Proteomes" id="UP000011602"/>
    </source>
</evidence>
<dbReference type="PATRIC" id="fig|1227499.3.peg.3412"/>
<feature type="region of interest" description="Disordered" evidence="1">
    <location>
        <begin position="85"/>
        <end position="189"/>
    </location>
</feature>
<name>L9WRD1_9EURY</name>
<dbReference type="Pfam" id="PF19113">
    <property type="entry name" value="DUF5799"/>
    <property type="match status" value="1"/>
</dbReference>
<accession>L9WRD1</accession>
<feature type="compositionally biased region" description="Basic and acidic residues" evidence="1">
    <location>
        <begin position="150"/>
        <end position="167"/>
    </location>
</feature>
<keyword evidence="3" id="KW-1185">Reference proteome</keyword>
<sequence>MKTLIQPPSEPTAMSDRPWTDQIVGARMTVDQEFSSQVEASQFTNQQWSLIMTATEFEVEHADDPDRARIVANTDQVEQIIPELENMPTGGMGGMGGPAQQSRSSGGGGGVFDSIKSALGLGSGGDGGDDDHAEKLRAAERLTQEYADELQDHLETNGRWESVREAAADDPSGEWSDEAAETDADDAGN</sequence>
<dbReference type="AlphaFoldDB" id="L9WRD1"/>
<feature type="compositionally biased region" description="Basic and acidic residues" evidence="1">
    <location>
        <begin position="130"/>
        <end position="143"/>
    </location>
</feature>
<proteinExistence type="predicted"/>